<keyword evidence="12" id="KW-0677">Repeat</keyword>
<dbReference type="InterPro" id="IPR040477">
    <property type="entry name" value="KDM4-like_Tudor"/>
</dbReference>
<name>T1JA02_STRMM</name>
<comment type="similarity">
    <text evidence="3">Belongs to the Polycomblike family.</text>
</comment>
<dbReference type="GO" id="GO:0008033">
    <property type="term" value="P:tRNA processing"/>
    <property type="evidence" value="ECO:0007669"/>
    <property type="project" value="UniProtKB-KW"/>
</dbReference>
<dbReference type="SMART" id="SM00249">
    <property type="entry name" value="PHD"/>
    <property type="match status" value="2"/>
</dbReference>
<dbReference type="OMA" id="MRGTIYQ"/>
<accession>T1JA02</accession>
<dbReference type="InterPro" id="IPR013083">
    <property type="entry name" value="Znf_RING/FYVE/PHD"/>
</dbReference>
<dbReference type="InterPro" id="IPR036602">
    <property type="entry name" value="tRNA_yW-synthesising-like_sf"/>
</dbReference>
<dbReference type="Pfam" id="PF00628">
    <property type="entry name" value="PHD"/>
    <property type="match status" value="1"/>
</dbReference>
<dbReference type="Gene3D" id="3.30.40.10">
    <property type="entry name" value="Zinc/RING finger domain, C3HC4 (zinc finger)"/>
    <property type="match status" value="1"/>
</dbReference>
<dbReference type="SUPFAM" id="SSF63748">
    <property type="entry name" value="Tudor/PWWP/MBT"/>
    <property type="match status" value="1"/>
</dbReference>
<dbReference type="GO" id="GO:0005634">
    <property type="term" value="C:nucleus"/>
    <property type="evidence" value="ECO:0007669"/>
    <property type="project" value="UniProtKB-SubCell"/>
</dbReference>
<evidence type="ECO:0000256" key="15">
    <source>
        <dbReference type="ARBA" id="ARBA00022853"/>
    </source>
</evidence>
<keyword evidence="13 20" id="KW-0863">Zinc-finger</keyword>
<keyword evidence="14" id="KW-0862">Zinc</keyword>
<dbReference type="UniPathway" id="UPA00375"/>
<dbReference type="CDD" id="cd20385">
    <property type="entry name" value="Tudor_PCL"/>
    <property type="match status" value="1"/>
</dbReference>
<dbReference type="PANTHER" id="PTHR48418:SF1">
    <property type="entry name" value="TRNA WYBUTOSINE-SYNTHESIZING PROTEIN 3"/>
    <property type="match status" value="1"/>
</dbReference>
<dbReference type="InterPro" id="IPR019786">
    <property type="entry name" value="Zinc_finger_PHD-type_CS"/>
</dbReference>
<dbReference type="PROSITE" id="PS01359">
    <property type="entry name" value="ZF_PHD_1"/>
    <property type="match status" value="1"/>
</dbReference>
<evidence type="ECO:0000256" key="19">
    <source>
        <dbReference type="ARBA" id="ARBA00049202"/>
    </source>
</evidence>
<evidence type="ECO:0000256" key="1">
    <source>
        <dbReference type="ARBA" id="ARBA00004123"/>
    </source>
</evidence>
<organism evidence="23 24">
    <name type="scientific">Strigamia maritima</name>
    <name type="common">European centipede</name>
    <name type="synonym">Geophilus maritimus</name>
    <dbReference type="NCBI Taxonomy" id="126957"/>
    <lineage>
        <taxon>Eukaryota</taxon>
        <taxon>Metazoa</taxon>
        <taxon>Ecdysozoa</taxon>
        <taxon>Arthropoda</taxon>
        <taxon>Myriapoda</taxon>
        <taxon>Chilopoda</taxon>
        <taxon>Pleurostigmophora</taxon>
        <taxon>Geophilomorpha</taxon>
        <taxon>Linotaeniidae</taxon>
        <taxon>Strigamia</taxon>
    </lineage>
</organism>
<evidence type="ECO:0000313" key="24">
    <source>
        <dbReference type="Proteomes" id="UP000014500"/>
    </source>
</evidence>
<dbReference type="EMBL" id="JH431980">
    <property type="status" value="NOT_ANNOTATED_CDS"/>
    <property type="molecule type" value="Genomic_DNA"/>
</dbReference>
<comment type="similarity">
    <text evidence="4">Belongs to the TYW3 family.</text>
</comment>
<comment type="subcellular location">
    <subcellularLocation>
        <location evidence="1">Nucleus</location>
    </subcellularLocation>
</comment>
<dbReference type="PROSITE" id="PS50016">
    <property type="entry name" value="ZF_PHD_2"/>
    <property type="match status" value="1"/>
</dbReference>
<evidence type="ECO:0000256" key="10">
    <source>
        <dbReference type="ARBA" id="ARBA00022694"/>
    </source>
</evidence>
<keyword evidence="8" id="KW-0808">Transferase</keyword>
<comment type="pathway">
    <text evidence="2">tRNA modification; wybutosine-tRNA(Phe) biosynthesis.</text>
</comment>
<dbReference type="HOGENOM" id="CLU_334734_0_0_1"/>
<evidence type="ECO:0000256" key="7">
    <source>
        <dbReference type="ARBA" id="ARBA00022603"/>
    </source>
</evidence>
<evidence type="ECO:0000256" key="6">
    <source>
        <dbReference type="ARBA" id="ARBA00016536"/>
    </source>
</evidence>
<dbReference type="GO" id="GO:0006325">
    <property type="term" value="P:chromatin organization"/>
    <property type="evidence" value="ECO:0007669"/>
    <property type="project" value="UniProtKB-KW"/>
</dbReference>
<dbReference type="GO" id="GO:0032259">
    <property type="term" value="P:methylation"/>
    <property type="evidence" value="ECO:0007669"/>
    <property type="project" value="UniProtKB-KW"/>
</dbReference>
<evidence type="ECO:0000256" key="21">
    <source>
        <dbReference type="SAM" id="MobiDB-lite"/>
    </source>
</evidence>
<evidence type="ECO:0000256" key="5">
    <source>
        <dbReference type="ARBA" id="ARBA00012750"/>
    </source>
</evidence>
<dbReference type="eggNOG" id="KOG4323">
    <property type="taxonomic scope" value="Eukaryota"/>
</dbReference>
<evidence type="ECO:0000256" key="8">
    <source>
        <dbReference type="ARBA" id="ARBA00022679"/>
    </source>
</evidence>
<dbReference type="Gene3D" id="3.90.980.20">
    <property type="match status" value="1"/>
</dbReference>
<dbReference type="Gene3D" id="3.30.1960.10">
    <property type="entry name" value="tRNA wybutosine-synthesizing-like"/>
    <property type="match status" value="1"/>
</dbReference>
<dbReference type="Pfam" id="PF14061">
    <property type="entry name" value="Mtf2_C"/>
    <property type="match status" value="1"/>
</dbReference>
<dbReference type="InterPro" id="IPR001965">
    <property type="entry name" value="Znf_PHD"/>
</dbReference>
<evidence type="ECO:0000256" key="14">
    <source>
        <dbReference type="ARBA" id="ARBA00022833"/>
    </source>
</evidence>
<evidence type="ECO:0000259" key="22">
    <source>
        <dbReference type="PROSITE" id="PS50016"/>
    </source>
</evidence>
<keyword evidence="9" id="KW-0949">S-adenosyl-L-methionine</keyword>
<evidence type="ECO:0000256" key="12">
    <source>
        <dbReference type="ARBA" id="ARBA00022737"/>
    </source>
</evidence>
<keyword evidence="16" id="KW-0539">Nucleus</keyword>
<dbReference type="Gene3D" id="2.30.30.140">
    <property type="match status" value="1"/>
</dbReference>
<dbReference type="InterPro" id="IPR019787">
    <property type="entry name" value="Znf_PHD-finger"/>
</dbReference>
<dbReference type="PANTHER" id="PTHR48418">
    <property type="entry name" value="TRNA WYBUTOSINE-SYNTHESIZING PROTEIN 3"/>
    <property type="match status" value="1"/>
</dbReference>
<feature type="region of interest" description="Disordered" evidence="21">
    <location>
        <begin position="567"/>
        <end position="595"/>
    </location>
</feature>
<keyword evidence="7" id="KW-0489">Methyltransferase</keyword>
<dbReference type="Pfam" id="PF02676">
    <property type="entry name" value="TYW3"/>
    <property type="match status" value="1"/>
</dbReference>
<dbReference type="InterPro" id="IPR025894">
    <property type="entry name" value="Mtf2_C_dom"/>
</dbReference>
<dbReference type="Proteomes" id="UP000014500">
    <property type="component" value="Unassembled WGS sequence"/>
</dbReference>
<dbReference type="CDD" id="cd15578">
    <property type="entry name" value="PHD1_MTF2"/>
    <property type="match status" value="1"/>
</dbReference>
<protein>
    <recommendedName>
        <fullName evidence="6">tRNA wybutosine-synthesizing protein 3 homolog</fullName>
        <ecNumber evidence="5">2.1.1.282</ecNumber>
    </recommendedName>
    <alternativeName>
        <fullName evidence="18">tRNA(Phe) 7-((3-amino-3-carboxypropyl)-4-demethylwyosine(37)-N(4))-methyltransferase</fullName>
    </alternativeName>
</protein>
<sequence>MTVNESRQSIVIHSTPNLYPHGTMATVKNQFDLAKQQRLAGVDLSKKGSIDEPIRDLVEYINGCNDFVTSSSCSGRVVVYCQVTEGKIIKSGCKWILVSHEKVDGDALFAVLDPKKGDLVLKFEPFILHVQCRHLQHAQFMHKIAINSGFRNSGITMGKAGKITLAVRSSLSLEVPLSFDEKLLVDKEVMSLAETGKRKADKKSFFVGDDVLSRWSDGLSYLGIVIKVDAENAKCLVRFEDNSEYWAMFKDLQKGAGEDSEIVCSLCENGESDPPNEIVICDNCGFGFHQLCHNPEIPNEVLQPDYPWLCRQCAIGKNTKNGTYLNKSSIGLAVQNFKCFPYDIKSLSWDSHHKTNAQHCYCYCGGPGEWYMKMLHCARCKQWFHEACIQKLQRPMLFGDRFYIFVCYVCNNGNEFIHRLEMKWPDLAHLVIYNLTVTHHKKYFDFETAIMQFVEQCWNLLQLSPDSDLGKSTNEDRKTNLLTALQNNKTRFKCGKEIKKKTTIWGLRVRIPPPAPKIELPLNVTITSDVIKHFAVRRKKCAKRQNITNNMTVLKPTKPKNGLRLFPVQQTTTTTPTPRPRGRPPKPKPKPKPIVNGCVRMRRREDDLLLEDVSNSNIKKIADFETSESFTSVRVKRKYKKRNTKCENKNGTKKNQIKPNRMCCKTKYKNYAPIDRSMRCQVVDGFENSSDDDDTTSHGTLDSIIPPPLNFEGHNHPFRNLDLFPFSLSRPVKRKLGEHVKKNGQIKQRRGRPPRVDNLLLPNGYSSRFVSSEHVSETSMDTGSDFDICGNEIVSMDSMQTAKISFCDLKSSVNTYFGAANRIASGEQFSVLARRVSPEGKAQYLIEWEGLTA</sequence>
<feature type="domain" description="PHD-type" evidence="22">
    <location>
        <begin position="261"/>
        <end position="316"/>
    </location>
</feature>
<reference evidence="24" key="1">
    <citation type="submission" date="2011-05" db="EMBL/GenBank/DDBJ databases">
        <authorList>
            <person name="Richards S.R."/>
            <person name="Qu J."/>
            <person name="Jiang H."/>
            <person name="Jhangiani S.N."/>
            <person name="Agravi P."/>
            <person name="Goodspeed R."/>
            <person name="Gross S."/>
            <person name="Mandapat C."/>
            <person name="Jackson L."/>
            <person name="Mathew T."/>
            <person name="Pu L."/>
            <person name="Thornton R."/>
            <person name="Saada N."/>
            <person name="Wilczek-Boney K.B."/>
            <person name="Lee S."/>
            <person name="Kovar C."/>
            <person name="Wu Y."/>
            <person name="Scherer S.E."/>
            <person name="Worley K.C."/>
            <person name="Muzny D.M."/>
            <person name="Gibbs R."/>
        </authorList>
    </citation>
    <scope>NUCLEOTIDE SEQUENCE</scope>
    <source>
        <strain evidence="24">Brora</strain>
    </source>
</reference>
<comment type="function">
    <text evidence="17">Probable S-adenosyl-L-methionine-dependent methyltransferase that acts as a component of the wybutosine biosynthesis pathway. Wybutosine is a hyper modified guanosine with a tricyclic base found at the 3'-position adjacent to the anticodon of eukaryotic phenylalanine tRNA.</text>
</comment>
<dbReference type="InterPro" id="IPR003827">
    <property type="entry name" value="tRNA_yW-synthesising"/>
</dbReference>
<dbReference type="SMART" id="SM00333">
    <property type="entry name" value="TUDOR"/>
    <property type="match status" value="1"/>
</dbReference>
<dbReference type="FunFam" id="3.90.980.20:FF:000001">
    <property type="entry name" value="metal-response element-binding transcription factor 2 isoform X1"/>
    <property type="match status" value="1"/>
</dbReference>
<keyword evidence="15" id="KW-0156">Chromatin regulator</keyword>
<evidence type="ECO:0000256" key="9">
    <source>
        <dbReference type="ARBA" id="ARBA00022691"/>
    </source>
</evidence>
<evidence type="ECO:0000256" key="18">
    <source>
        <dbReference type="ARBA" id="ARBA00030554"/>
    </source>
</evidence>
<evidence type="ECO:0000313" key="23">
    <source>
        <dbReference type="EnsemblMetazoa" id="SMAR010555-PA"/>
    </source>
</evidence>
<dbReference type="PhylomeDB" id="T1JA02"/>
<dbReference type="EC" id="2.1.1.282" evidence="5"/>
<dbReference type="GO" id="GO:0008270">
    <property type="term" value="F:zinc ion binding"/>
    <property type="evidence" value="ECO:0007669"/>
    <property type="project" value="UniProtKB-KW"/>
</dbReference>
<dbReference type="GO" id="GO:0008168">
    <property type="term" value="F:methyltransferase activity"/>
    <property type="evidence" value="ECO:0007669"/>
    <property type="project" value="UniProtKB-KW"/>
</dbReference>
<keyword evidence="10" id="KW-0819">tRNA processing</keyword>
<dbReference type="InterPro" id="IPR042014">
    <property type="entry name" value="MTF2_PHD1"/>
</dbReference>
<evidence type="ECO:0000256" key="4">
    <source>
        <dbReference type="ARBA" id="ARBA00008569"/>
    </source>
</evidence>
<evidence type="ECO:0000256" key="11">
    <source>
        <dbReference type="ARBA" id="ARBA00022723"/>
    </source>
</evidence>
<evidence type="ECO:0000256" key="3">
    <source>
        <dbReference type="ARBA" id="ARBA00008084"/>
    </source>
</evidence>
<dbReference type="InterPro" id="IPR011011">
    <property type="entry name" value="Znf_FYVE_PHD"/>
</dbReference>
<dbReference type="InterPro" id="IPR002999">
    <property type="entry name" value="Tudor"/>
</dbReference>
<dbReference type="Pfam" id="PF18104">
    <property type="entry name" value="Tudor_2"/>
    <property type="match status" value="1"/>
</dbReference>
<evidence type="ECO:0000256" key="16">
    <source>
        <dbReference type="ARBA" id="ARBA00023242"/>
    </source>
</evidence>
<comment type="catalytic activity">
    <reaction evidence="19">
        <text>4-demethyl-7-[(3S)-3-amino-3-carboxypropyl]wyosine(37) in tRNA(Phe) + S-adenosyl-L-methionine = 7-[(3S)-3-amino-3-carboxypropyl]wyosine(37) in tRNA(Phe) + S-adenosyl-L-homocysteine + H(+)</text>
        <dbReference type="Rhea" id="RHEA:36635"/>
        <dbReference type="Rhea" id="RHEA-COMP:10378"/>
        <dbReference type="Rhea" id="RHEA-COMP:10379"/>
        <dbReference type="ChEBI" id="CHEBI:15378"/>
        <dbReference type="ChEBI" id="CHEBI:57856"/>
        <dbReference type="ChEBI" id="CHEBI:59789"/>
        <dbReference type="ChEBI" id="CHEBI:73543"/>
        <dbReference type="ChEBI" id="CHEBI:73550"/>
        <dbReference type="EC" id="2.1.1.282"/>
    </reaction>
</comment>
<evidence type="ECO:0000256" key="17">
    <source>
        <dbReference type="ARBA" id="ARBA00025378"/>
    </source>
</evidence>
<dbReference type="SUPFAM" id="SSF57903">
    <property type="entry name" value="FYVE/PHD zinc finger"/>
    <property type="match status" value="2"/>
</dbReference>
<dbReference type="EnsemblMetazoa" id="SMAR010555-RA">
    <property type="protein sequence ID" value="SMAR010555-PA"/>
    <property type="gene ID" value="SMAR010555"/>
</dbReference>
<feature type="compositionally biased region" description="Basic residues" evidence="21">
    <location>
        <begin position="580"/>
        <end position="591"/>
    </location>
</feature>
<evidence type="ECO:0000256" key="20">
    <source>
        <dbReference type="PROSITE-ProRule" id="PRU00146"/>
    </source>
</evidence>
<dbReference type="SUPFAM" id="SSF111278">
    <property type="entry name" value="SSo0622-like"/>
    <property type="match status" value="1"/>
</dbReference>
<dbReference type="STRING" id="126957.T1JA02"/>
<reference evidence="23" key="2">
    <citation type="submission" date="2015-02" db="UniProtKB">
        <authorList>
            <consortium name="EnsemblMetazoa"/>
        </authorList>
    </citation>
    <scope>IDENTIFICATION</scope>
</reference>
<dbReference type="eggNOG" id="KOG1228">
    <property type="taxonomic scope" value="Eukaryota"/>
</dbReference>
<keyword evidence="11" id="KW-0479">Metal-binding</keyword>
<evidence type="ECO:0000256" key="2">
    <source>
        <dbReference type="ARBA" id="ARBA00004797"/>
    </source>
</evidence>
<keyword evidence="24" id="KW-1185">Reference proteome</keyword>
<evidence type="ECO:0000256" key="13">
    <source>
        <dbReference type="ARBA" id="ARBA00022771"/>
    </source>
</evidence>
<proteinExistence type="inferred from homology"/>
<dbReference type="AlphaFoldDB" id="T1JA02"/>